<proteinExistence type="predicted"/>
<sequence length="63" mass="6774">PGPDGDCVSGYGNQQRRAHCCKCRVRIIATVVVIAISAIDVPYVAREQPRVPPRRVTVGIGSD</sequence>
<comment type="caution">
    <text evidence="1">The sequence shown here is derived from an EMBL/GenBank/DDBJ whole genome shotgun (WGS) entry which is preliminary data.</text>
</comment>
<accession>X0UPC9</accession>
<organism evidence="1">
    <name type="scientific">marine sediment metagenome</name>
    <dbReference type="NCBI Taxonomy" id="412755"/>
    <lineage>
        <taxon>unclassified sequences</taxon>
        <taxon>metagenomes</taxon>
        <taxon>ecological metagenomes</taxon>
    </lineage>
</organism>
<name>X0UPC9_9ZZZZ</name>
<gene>
    <name evidence="1" type="ORF">S01H1_35992</name>
</gene>
<protein>
    <submittedName>
        <fullName evidence="1">Uncharacterized protein</fullName>
    </submittedName>
</protein>
<feature type="non-terminal residue" evidence="1">
    <location>
        <position position="1"/>
    </location>
</feature>
<dbReference type="AlphaFoldDB" id="X0UPC9"/>
<dbReference type="EMBL" id="BARS01022516">
    <property type="protein sequence ID" value="GAG01132.1"/>
    <property type="molecule type" value="Genomic_DNA"/>
</dbReference>
<evidence type="ECO:0000313" key="1">
    <source>
        <dbReference type="EMBL" id="GAG01132.1"/>
    </source>
</evidence>
<reference evidence="1" key="1">
    <citation type="journal article" date="2014" name="Front. Microbiol.">
        <title>High frequency of phylogenetically diverse reductive dehalogenase-homologous genes in deep subseafloor sedimentary metagenomes.</title>
        <authorList>
            <person name="Kawai M."/>
            <person name="Futagami T."/>
            <person name="Toyoda A."/>
            <person name="Takaki Y."/>
            <person name="Nishi S."/>
            <person name="Hori S."/>
            <person name="Arai W."/>
            <person name="Tsubouchi T."/>
            <person name="Morono Y."/>
            <person name="Uchiyama I."/>
            <person name="Ito T."/>
            <person name="Fujiyama A."/>
            <person name="Inagaki F."/>
            <person name="Takami H."/>
        </authorList>
    </citation>
    <scope>NUCLEOTIDE SEQUENCE</scope>
    <source>
        <strain evidence="1">Expedition CK06-06</strain>
    </source>
</reference>